<dbReference type="CDD" id="cd04599">
    <property type="entry name" value="CBS_pair_GGDEF_assoc"/>
    <property type="match status" value="1"/>
</dbReference>
<feature type="domain" description="CBS" evidence="4">
    <location>
        <begin position="7"/>
        <end position="64"/>
    </location>
</feature>
<dbReference type="InterPro" id="IPR043128">
    <property type="entry name" value="Rev_trsase/Diguanyl_cyclase"/>
</dbReference>
<dbReference type="AlphaFoldDB" id="B1I2X0"/>
<dbReference type="SMART" id="SM00267">
    <property type="entry name" value="GGDEF"/>
    <property type="match status" value="1"/>
</dbReference>
<protein>
    <submittedName>
        <fullName evidence="5">Diguanylate cyclase</fullName>
    </submittedName>
</protein>
<dbReference type="InterPro" id="IPR000644">
    <property type="entry name" value="CBS_dom"/>
</dbReference>
<dbReference type="Proteomes" id="UP000008544">
    <property type="component" value="Chromosome"/>
</dbReference>
<dbReference type="Pfam" id="PF00990">
    <property type="entry name" value="GGDEF"/>
    <property type="match status" value="1"/>
</dbReference>
<evidence type="ECO:0000313" key="6">
    <source>
        <dbReference type="Proteomes" id="UP000008544"/>
    </source>
</evidence>
<dbReference type="SUPFAM" id="SSF55073">
    <property type="entry name" value="Nucleotide cyclase"/>
    <property type="match status" value="1"/>
</dbReference>
<dbReference type="Gene3D" id="3.10.580.10">
    <property type="entry name" value="CBS-domain"/>
    <property type="match status" value="1"/>
</dbReference>
<feature type="domain" description="GGDEF" evidence="3">
    <location>
        <begin position="142"/>
        <end position="280"/>
    </location>
</feature>
<dbReference type="EMBL" id="CP000860">
    <property type="protein sequence ID" value="ACA59337.1"/>
    <property type="molecule type" value="Genomic_DNA"/>
</dbReference>
<dbReference type="eggNOG" id="COG0517">
    <property type="taxonomic scope" value="Bacteria"/>
</dbReference>
<gene>
    <name evidence="5" type="ordered locus">Daud_0822</name>
</gene>
<evidence type="ECO:0000256" key="1">
    <source>
        <dbReference type="ARBA" id="ARBA00023122"/>
    </source>
</evidence>
<dbReference type="InterPro" id="IPR051257">
    <property type="entry name" value="Diverse_CBS-Domain"/>
</dbReference>
<dbReference type="PROSITE" id="PS51371">
    <property type="entry name" value="CBS"/>
    <property type="match status" value="2"/>
</dbReference>
<dbReference type="SMART" id="SM00116">
    <property type="entry name" value="CBS"/>
    <property type="match status" value="2"/>
</dbReference>
<dbReference type="NCBIfam" id="TIGR00254">
    <property type="entry name" value="GGDEF"/>
    <property type="match status" value="1"/>
</dbReference>
<dbReference type="PROSITE" id="PS50887">
    <property type="entry name" value="GGDEF"/>
    <property type="match status" value="1"/>
</dbReference>
<reference evidence="6" key="1">
    <citation type="submission" date="2007-10" db="EMBL/GenBank/DDBJ databases">
        <title>Complete sequence of chromosome of Desulforudis audaxviator MP104C.</title>
        <authorList>
            <person name="Copeland A."/>
            <person name="Lucas S."/>
            <person name="Lapidus A."/>
            <person name="Barry K."/>
            <person name="Glavina del Rio T."/>
            <person name="Dalin E."/>
            <person name="Tice H."/>
            <person name="Bruce D."/>
            <person name="Pitluck S."/>
            <person name="Lowry S.R."/>
            <person name="Larimer F."/>
            <person name="Land M.L."/>
            <person name="Hauser L."/>
            <person name="Kyrpides N."/>
            <person name="Ivanova N.N."/>
            <person name="Richardson P."/>
        </authorList>
    </citation>
    <scope>NUCLEOTIDE SEQUENCE [LARGE SCALE GENOMIC DNA]</scope>
    <source>
        <strain evidence="6">MP104C</strain>
    </source>
</reference>
<keyword evidence="1 2" id="KW-0129">CBS domain</keyword>
<dbReference type="Pfam" id="PF00571">
    <property type="entry name" value="CBS"/>
    <property type="match status" value="2"/>
</dbReference>
<name>B1I2X0_DESAP</name>
<feature type="domain" description="CBS" evidence="4">
    <location>
        <begin position="65"/>
        <end position="120"/>
    </location>
</feature>
<sequence length="287" mass="31491">MRVQDIMSQSLVTVSSDRSVRAAIELMHRMRIGSLPVVDDGWLVGIVTSRDVRGAHPNRLVADVMRVDVVTVSAESSLWEAKELLERHGIERLVVVERDSPVGIVTKSRLYAEIGKHVDGLTGLERAEFLQRKAAELLKQDQEIAVIFLDLDDFGVIDKEYGHVFGDEILMLVAKTLKELLADEGECLCRYAGDEFAVVTTAPLDEAKQLALRMVTALRTKNWPRGVKVTGSAGVAGGRRQLGRQTGNEIHTVSDLINMASLASTAAKKDKKQVVVAGKVELTEEVP</sequence>
<dbReference type="InterPro" id="IPR046342">
    <property type="entry name" value="CBS_dom_sf"/>
</dbReference>
<evidence type="ECO:0000256" key="2">
    <source>
        <dbReference type="PROSITE-ProRule" id="PRU00703"/>
    </source>
</evidence>
<dbReference type="STRING" id="477974.Daud_0822"/>
<dbReference type="PANTHER" id="PTHR43080">
    <property type="entry name" value="CBS DOMAIN-CONTAINING PROTEIN CBSX3, MITOCHONDRIAL"/>
    <property type="match status" value="1"/>
</dbReference>
<keyword evidence="6" id="KW-1185">Reference proteome</keyword>
<accession>B1I2X0</accession>
<dbReference type="HOGENOM" id="CLU_968836_0_0_9"/>
<dbReference type="Gene3D" id="3.30.70.270">
    <property type="match status" value="1"/>
</dbReference>
<dbReference type="CDD" id="cd01949">
    <property type="entry name" value="GGDEF"/>
    <property type="match status" value="1"/>
</dbReference>
<evidence type="ECO:0000259" key="4">
    <source>
        <dbReference type="PROSITE" id="PS51371"/>
    </source>
</evidence>
<evidence type="ECO:0000313" key="5">
    <source>
        <dbReference type="EMBL" id="ACA59337.1"/>
    </source>
</evidence>
<dbReference type="OrthoDB" id="12905at2"/>
<dbReference type="KEGG" id="dau:Daud_0822"/>
<dbReference type="InterPro" id="IPR000160">
    <property type="entry name" value="GGDEF_dom"/>
</dbReference>
<organism evidence="5 6">
    <name type="scientific">Desulforudis audaxviator (strain MP104C)</name>
    <dbReference type="NCBI Taxonomy" id="477974"/>
    <lineage>
        <taxon>Bacteria</taxon>
        <taxon>Bacillati</taxon>
        <taxon>Bacillota</taxon>
        <taxon>Clostridia</taxon>
        <taxon>Thermoanaerobacterales</taxon>
        <taxon>Candidatus Desulforudaceae</taxon>
        <taxon>Candidatus Desulforudis</taxon>
    </lineage>
</organism>
<reference evidence="5 6" key="2">
    <citation type="journal article" date="2008" name="Science">
        <title>Environmental genomics reveals a single-species ecosystem deep within Earth.</title>
        <authorList>
            <person name="Chivian D."/>
            <person name="Brodie E.L."/>
            <person name="Alm E.J."/>
            <person name="Culley D.E."/>
            <person name="Dehal P.S."/>
            <person name="Desantis T.Z."/>
            <person name="Gihring T.M."/>
            <person name="Lapidus A."/>
            <person name="Lin L.H."/>
            <person name="Lowry S.R."/>
            <person name="Moser D.P."/>
            <person name="Richardson P.M."/>
            <person name="Southam G."/>
            <person name="Wanger G."/>
            <person name="Pratt L.M."/>
            <person name="Andersen G.L."/>
            <person name="Hazen T.C."/>
            <person name="Brockman F.J."/>
            <person name="Arkin A.P."/>
            <person name="Onstott T.C."/>
        </authorList>
    </citation>
    <scope>NUCLEOTIDE SEQUENCE [LARGE SCALE GENOMIC DNA]</scope>
    <source>
        <strain evidence="5 6">MP104C</strain>
    </source>
</reference>
<proteinExistence type="predicted"/>
<evidence type="ECO:0000259" key="3">
    <source>
        <dbReference type="PROSITE" id="PS50887"/>
    </source>
</evidence>
<dbReference type="eggNOG" id="COG2199">
    <property type="taxonomic scope" value="Bacteria"/>
</dbReference>
<dbReference type="InterPro" id="IPR029787">
    <property type="entry name" value="Nucleotide_cyclase"/>
</dbReference>
<dbReference type="RefSeq" id="WP_012301923.1">
    <property type="nucleotide sequence ID" value="NC_010424.1"/>
</dbReference>
<dbReference type="PANTHER" id="PTHR43080:SF2">
    <property type="entry name" value="CBS DOMAIN-CONTAINING PROTEIN"/>
    <property type="match status" value="1"/>
</dbReference>
<dbReference type="SUPFAM" id="SSF54631">
    <property type="entry name" value="CBS-domain pair"/>
    <property type="match status" value="1"/>
</dbReference>